<reference evidence="11 12" key="1">
    <citation type="journal article" date="2013" name="Genome Announc.">
        <title>Whole-genome sequences of five oyster-associated bacteria show potential for crude oil hydrocarbon degradation.</title>
        <authorList>
            <person name="Chauhan A."/>
            <person name="Green S."/>
            <person name="Pathak A."/>
            <person name="Thomas J."/>
            <person name="Venkatramanan R."/>
        </authorList>
    </citation>
    <scope>NUCLEOTIDE SEQUENCE [LARGE SCALE GENOMIC DNA]</scope>
    <source>
        <strain evidence="11 12">MF109</strain>
    </source>
</reference>
<dbReference type="PATRIC" id="fig|1333857.3.peg.1483"/>
<keyword evidence="6 10" id="KW-0418">Kinase</keyword>
<organism evidence="11 12">
    <name type="scientific">Microbacterium maritypicum MF109</name>
    <dbReference type="NCBI Taxonomy" id="1333857"/>
    <lineage>
        <taxon>Bacteria</taxon>
        <taxon>Bacillati</taxon>
        <taxon>Actinomycetota</taxon>
        <taxon>Actinomycetes</taxon>
        <taxon>Micrococcales</taxon>
        <taxon>Microbacteriaceae</taxon>
        <taxon>Microbacterium</taxon>
    </lineage>
</organism>
<protein>
    <recommendedName>
        <fullName evidence="3 10">Gluconokinase</fullName>
        <ecNumber evidence="3 10">2.7.1.12</ecNumber>
    </recommendedName>
</protein>
<dbReference type="NCBIfam" id="TIGR01313">
    <property type="entry name" value="therm_gnt_kin"/>
    <property type="match status" value="1"/>
</dbReference>
<keyword evidence="5 10" id="KW-0547">Nucleotide-binding</keyword>
<dbReference type="Proteomes" id="UP000016033">
    <property type="component" value="Unassembled WGS sequence"/>
</dbReference>
<keyword evidence="7 10" id="KW-0067">ATP-binding</keyword>
<dbReference type="GO" id="GO:0005524">
    <property type="term" value="F:ATP binding"/>
    <property type="evidence" value="ECO:0007669"/>
    <property type="project" value="UniProtKB-KW"/>
</dbReference>
<evidence type="ECO:0000256" key="8">
    <source>
        <dbReference type="ARBA" id="ARBA00023064"/>
    </source>
</evidence>
<dbReference type="RefSeq" id="WP_021199447.1">
    <property type="nucleotide sequence ID" value="NZ_ATAO01000168.1"/>
</dbReference>
<dbReference type="FunFam" id="3.40.50.300:FF:000522">
    <property type="entry name" value="Gluconokinase"/>
    <property type="match status" value="1"/>
</dbReference>
<dbReference type="SUPFAM" id="SSF52540">
    <property type="entry name" value="P-loop containing nucleoside triphosphate hydrolases"/>
    <property type="match status" value="1"/>
</dbReference>
<name>T5KKF3_MICMQ</name>
<evidence type="ECO:0000256" key="6">
    <source>
        <dbReference type="ARBA" id="ARBA00022777"/>
    </source>
</evidence>
<keyword evidence="4 10" id="KW-0808">Transferase</keyword>
<accession>T5KKF3</accession>
<evidence type="ECO:0000313" key="12">
    <source>
        <dbReference type="Proteomes" id="UP000016033"/>
    </source>
</evidence>
<evidence type="ECO:0000256" key="5">
    <source>
        <dbReference type="ARBA" id="ARBA00022741"/>
    </source>
</evidence>
<dbReference type="Gene3D" id="3.40.50.300">
    <property type="entry name" value="P-loop containing nucleotide triphosphate hydrolases"/>
    <property type="match status" value="1"/>
</dbReference>
<dbReference type="EMBL" id="ATAO01000168">
    <property type="protein sequence ID" value="EQM79551.1"/>
    <property type="molecule type" value="Genomic_DNA"/>
</dbReference>
<sequence>MTSESRPIVVMGVSGVGKTTVGRELARRMGVAFIDADDLHGPENIAKMAAGAPLDDDDRWPWLDRVGAALAADPVVVVACSALKRSYRDRLRASAPTVFFVHLDAPRERVVAQTTARRDHFMPPALLASQLQTLEPLGPDEQGIAVTVDAAPEELVERICQAPV</sequence>
<dbReference type="PANTHER" id="PTHR43442:SF3">
    <property type="entry name" value="GLUCONOKINASE-RELATED"/>
    <property type="match status" value="1"/>
</dbReference>
<dbReference type="PANTHER" id="PTHR43442">
    <property type="entry name" value="GLUCONOKINASE-RELATED"/>
    <property type="match status" value="1"/>
</dbReference>
<evidence type="ECO:0000256" key="7">
    <source>
        <dbReference type="ARBA" id="ARBA00022840"/>
    </source>
</evidence>
<evidence type="ECO:0000256" key="3">
    <source>
        <dbReference type="ARBA" id="ARBA00012054"/>
    </source>
</evidence>
<dbReference type="EC" id="2.7.1.12" evidence="3 10"/>
<dbReference type="GO" id="GO:0046316">
    <property type="term" value="F:gluconokinase activity"/>
    <property type="evidence" value="ECO:0007669"/>
    <property type="project" value="UniProtKB-EC"/>
</dbReference>
<comment type="similarity">
    <text evidence="2 10">Belongs to the gluconokinase GntK/GntV family.</text>
</comment>
<comment type="caution">
    <text evidence="11">The sequence shown here is derived from an EMBL/GenBank/DDBJ whole genome shotgun (WGS) entry which is preliminary data.</text>
</comment>
<dbReference type="InterPro" id="IPR006001">
    <property type="entry name" value="Therm_gnt_kin"/>
</dbReference>
<evidence type="ECO:0000256" key="10">
    <source>
        <dbReference type="RuleBase" id="RU363066"/>
    </source>
</evidence>
<evidence type="ECO:0000256" key="2">
    <source>
        <dbReference type="ARBA" id="ARBA00008420"/>
    </source>
</evidence>
<dbReference type="AlphaFoldDB" id="T5KKF3"/>
<evidence type="ECO:0000313" key="11">
    <source>
        <dbReference type="EMBL" id="EQM79551.1"/>
    </source>
</evidence>
<evidence type="ECO:0000256" key="4">
    <source>
        <dbReference type="ARBA" id="ARBA00022679"/>
    </source>
</evidence>
<evidence type="ECO:0000256" key="9">
    <source>
        <dbReference type="ARBA" id="ARBA00048090"/>
    </source>
</evidence>
<dbReference type="GO" id="GO:0005737">
    <property type="term" value="C:cytoplasm"/>
    <property type="evidence" value="ECO:0007669"/>
    <property type="project" value="TreeGrafter"/>
</dbReference>
<evidence type="ECO:0000256" key="1">
    <source>
        <dbReference type="ARBA" id="ARBA00004761"/>
    </source>
</evidence>
<proteinExistence type="inferred from homology"/>
<dbReference type="CDD" id="cd02021">
    <property type="entry name" value="GntK"/>
    <property type="match status" value="1"/>
</dbReference>
<dbReference type="InterPro" id="IPR027417">
    <property type="entry name" value="P-loop_NTPase"/>
</dbReference>
<comment type="pathway">
    <text evidence="1">Carbohydrate acid metabolism.</text>
</comment>
<dbReference type="GO" id="GO:0019521">
    <property type="term" value="P:D-gluconate metabolic process"/>
    <property type="evidence" value="ECO:0007669"/>
    <property type="project" value="UniProtKB-KW"/>
</dbReference>
<dbReference type="Pfam" id="PF13671">
    <property type="entry name" value="AAA_33"/>
    <property type="match status" value="1"/>
</dbReference>
<keyword evidence="8" id="KW-0311">Gluconate utilization</keyword>
<comment type="catalytic activity">
    <reaction evidence="9 10">
        <text>D-gluconate + ATP = 6-phospho-D-gluconate + ADP + H(+)</text>
        <dbReference type="Rhea" id="RHEA:19433"/>
        <dbReference type="ChEBI" id="CHEBI:15378"/>
        <dbReference type="ChEBI" id="CHEBI:18391"/>
        <dbReference type="ChEBI" id="CHEBI:30616"/>
        <dbReference type="ChEBI" id="CHEBI:58759"/>
        <dbReference type="ChEBI" id="CHEBI:456216"/>
        <dbReference type="EC" id="2.7.1.12"/>
    </reaction>
</comment>
<gene>
    <name evidence="11" type="ORF">L687_15865</name>
</gene>